<feature type="region of interest" description="Disordered" evidence="1">
    <location>
        <begin position="60"/>
        <end position="93"/>
    </location>
</feature>
<dbReference type="EMBL" id="CAJVQB010022696">
    <property type="protein sequence ID" value="CAG8800161.1"/>
    <property type="molecule type" value="Genomic_DNA"/>
</dbReference>
<keyword evidence="3" id="KW-1185">Reference proteome</keyword>
<reference evidence="2 3" key="1">
    <citation type="submission" date="2021-06" db="EMBL/GenBank/DDBJ databases">
        <authorList>
            <person name="Kallberg Y."/>
            <person name="Tangrot J."/>
            <person name="Rosling A."/>
        </authorList>
    </citation>
    <scope>NUCLEOTIDE SEQUENCE [LARGE SCALE GENOMIC DNA]</scope>
    <source>
        <strain evidence="2 3">120-4 pot B 10/14</strain>
    </source>
</reference>
<dbReference type="Proteomes" id="UP000789901">
    <property type="component" value="Unassembled WGS sequence"/>
</dbReference>
<feature type="compositionally biased region" description="Acidic residues" evidence="1">
    <location>
        <begin position="60"/>
        <end position="80"/>
    </location>
</feature>
<comment type="caution">
    <text evidence="2">The sequence shown here is derived from an EMBL/GenBank/DDBJ whole genome shotgun (WGS) entry which is preliminary data.</text>
</comment>
<evidence type="ECO:0000313" key="3">
    <source>
        <dbReference type="Proteomes" id="UP000789901"/>
    </source>
</evidence>
<name>A0ABN7VUR4_GIGMA</name>
<proteinExistence type="predicted"/>
<gene>
    <name evidence="2" type="ORF">GMARGA_LOCUS22920</name>
</gene>
<evidence type="ECO:0000256" key="1">
    <source>
        <dbReference type="SAM" id="MobiDB-lite"/>
    </source>
</evidence>
<protein>
    <submittedName>
        <fullName evidence="2">8363_t:CDS:1</fullName>
    </submittedName>
</protein>
<evidence type="ECO:0000313" key="2">
    <source>
        <dbReference type="EMBL" id="CAG8800161.1"/>
    </source>
</evidence>
<sequence length="93" mass="11093">MDKEGMDKWIPYWNNNVQLNVLNAWKDISEDIIIWSFKNCSISNCLSESKNYLIYELDKDNDEESDKNNNEFDEYNEFDDSDKSNNEMSKCSK</sequence>
<accession>A0ABN7VUR4</accession>
<organism evidence="2 3">
    <name type="scientific">Gigaspora margarita</name>
    <dbReference type="NCBI Taxonomy" id="4874"/>
    <lineage>
        <taxon>Eukaryota</taxon>
        <taxon>Fungi</taxon>
        <taxon>Fungi incertae sedis</taxon>
        <taxon>Mucoromycota</taxon>
        <taxon>Glomeromycotina</taxon>
        <taxon>Glomeromycetes</taxon>
        <taxon>Diversisporales</taxon>
        <taxon>Gigasporaceae</taxon>
        <taxon>Gigaspora</taxon>
    </lineage>
</organism>